<dbReference type="GO" id="GO:0046872">
    <property type="term" value="F:metal ion binding"/>
    <property type="evidence" value="ECO:0007669"/>
    <property type="project" value="UniProtKB-KW"/>
</dbReference>
<keyword evidence="2" id="KW-0456">Lyase</keyword>
<dbReference type="EMBL" id="CAICTM010000084">
    <property type="protein sequence ID" value="CAB9500491.1"/>
    <property type="molecule type" value="Genomic_DNA"/>
</dbReference>
<dbReference type="Pfam" id="PF01903">
    <property type="entry name" value="CbiX"/>
    <property type="match status" value="1"/>
</dbReference>
<accession>A0A9N8DH11</accession>
<feature type="compositionally biased region" description="Acidic residues" evidence="3">
    <location>
        <begin position="151"/>
        <end position="168"/>
    </location>
</feature>
<feature type="region of interest" description="Disordered" evidence="3">
    <location>
        <begin position="39"/>
        <end position="100"/>
    </location>
</feature>
<keyword evidence="4" id="KW-0732">Signal</keyword>
<dbReference type="Proteomes" id="UP001153069">
    <property type="component" value="Unassembled WGS sequence"/>
</dbReference>
<dbReference type="InterPro" id="IPR050963">
    <property type="entry name" value="Sirohydro_Cobaltochel/CbiX"/>
</dbReference>
<evidence type="ECO:0000256" key="2">
    <source>
        <dbReference type="ARBA" id="ARBA00023239"/>
    </source>
</evidence>
<dbReference type="OrthoDB" id="3543at2759"/>
<dbReference type="SUPFAM" id="SSF53800">
    <property type="entry name" value="Chelatase"/>
    <property type="match status" value="1"/>
</dbReference>
<dbReference type="CDD" id="cd03416">
    <property type="entry name" value="CbiX_SirB_N"/>
    <property type="match status" value="1"/>
</dbReference>
<dbReference type="PANTHER" id="PTHR33542">
    <property type="entry name" value="SIROHYDROCHLORIN FERROCHELATASE, CHLOROPLASTIC"/>
    <property type="match status" value="1"/>
</dbReference>
<evidence type="ECO:0000256" key="4">
    <source>
        <dbReference type="SAM" id="SignalP"/>
    </source>
</evidence>
<feature type="signal peptide" evidence="4">
    <location>
        <begin position="1"/>
        <end position="25"/>
    </location>
</feature>
<keyword evidence="1" id="KW-0479">Metal-binding</keyword>
<evidence type="ECO:0000256" key="3">
    <source>
        <dbReference type="SAM" id="MobiDB-lite"/>
    </source>
</evidence>
<feature type="compositionally biased region" description="Polar residues" evidence="3">
    <location>
        <begin position="39"/>
        <end position="52"/>
    </location>
</feature>
<comment type="caution">
    <text evidence="5">The sequence shown here is derived from an EMBL/GenBank/DDBJ whole genome shotgun (WGS) entry which is preliminary data.</text>
</comment>
<dbReference type="PANTHER" id="PTHR33542:SF3">
    <property type="entry name" value="SIROHYDROCHLORIN FERROCHELATASE, CHLOROPLASTIC"/>
    <property type="match status" value="1"/>
</dbReference>
<dbReference type="InterPro" id="IPR002762">
    <property type="entry name" value="CbiX-like"/>
</dbReference>
<gene>
    <name evidence="5" type="ORF">SEMRO_85_G045130.1</name>
</gene>
<name>A0A9N8DH11_9STRA</name>
<evidence type="ECO:0000313" key="5">
    <source>
        <dbReference type="EMBL" id="CAB9500491.1"/>
    </source>
</evidence>
<dbReference type="GO" id="GO:0016829">
    <property type="term" value="F:lyase activity"/>
    <property type="evidence" value="ECO:0007669"/>
    <property type="project" value="UniProtKB-KW"/>
</dbReference>
<dbReference type="Gene3D" id="3.40.50.1400">
    <property type="match status" value="1"/>
</dbReference>
<evidence type="ECO:0000256" key="1">
    <source>
        <dbReference type="ARBA" id="ARBA00022723"/>
    </source>
</evidence>
<keyword evidence="6" id="KW-1185">Reference proteome</keyword>
<feature type="region of interest" description="Disordered" evidence="3">
    <location>
        <begin position="116"/>
        <end position="190"/>
    </location>
</feature>
<reference evidence="5" key="1">
    <citation type="submission" date="2020-06" db="EMBL/GenBank/DDBJ databases">
        <authorList>
            <consortium name="Plant Systems Biology data submission"/>
        </authorList>
    </citation>
    <scope>NUCLEOTIDE SEQUENCE</scope>
    <source>
        <strain evidence="5">D6</strain>
    </source>
</reference>
<feature type="compositionally biased region" description="Acidic residues" evidence="3">
    <location>
        <begin position="53"/>
        <end position="63"/>
    </location>
</feature>
<evidence type="ECO:0000313" key="6">
    <source>
        <dbReference type="Proteomes" id="UP001153069"/>
    </source>
</evidence>
<protein>
    <submittedName>
        <fullName evidence="5">Sirohydrochlorin</fullName>
    </submittedName>
</protein>
<sequence length="346" mass="38112">MLQNLNHRSYLVALAVALLVVPCQSFVAVRTRDLSVTKSIRNSPPVYGSTSSNDDEDEPDLLDYFDPLRSPHDYPDGIAPDHKPIDRPKEDSLEGAPNLPAGLDLFASEFPSALMGAPPLDIMDPEESTSSPDPSANRPKFASNRDRLVDQGDDDDDDEEEEEVDLLDVFDPTLSPHAYPNGIPSTKRKKKTTKVGILLMDHGSRNEASNERLHDLARLYQQSFDSSQQSTTTAVIVKAAHMEIATPSIPQVLEAMVKEEQVDEIVCHPYFLSPGRHATQDIPQIIQEAMDDLEISVPVVTTSPVGSSTDLMIRAIHSLVAESSTILEDDDSVAPRRSGERRMGFF</sequence>
<organism evidence="5 6">
    <name type="scientific">Seminavis robusta</name>
    <dbReference type="NCBI Taxonomy" id="568900"/>
    <lineage>
        <taxon>Eukaryota</taxon>
        <taxon>Sar</taxon>
        <taxon>Stramenopiles</taxon>
        <taxon>Ochrophyta</taxon>
        <taxon>Bacillariophyta</taxon>
        <taxon>Bacillariophyceae</taxon>
        <taxon>Bacillariophycidae</taxon>
        <taxon>Naviculales</taxon>
        <taxon>Naviculaceae</taxon>
        <taxon>Seminavis</taxon>
    </lineage>
</organism>
<dbReference type="AlphaFoldDB" id="A0A9N8DH11"/>
<feature type="chain" id="PRO_5040390896" evidence="4">
    <location>
        <begin position="26"/>
        <end position="346"/>
    </location>
</feature>
<feature type="compositionally biased region" description="Basic and acidic residues" evidence="3">
    <location>
        <begin position="69"/>
        <end position="92"/>
    </location>
</feature>
<proteinExistence type="predicted"/>